<comment type="caution">
    <text evidence="2">The sequence shown here is derived from an EMBL/GenBank/DDBJ whole genome shotgun (WGS) entry which is preliminary data.</text>
</comment>
<proteinExistence type="predicted"/>
<keyword evidence="3" id="KW-1185">Reference proteome</keyword>
<evidence type="ECO:0000256" key="1">
    <source>
        <dbReference type="SAM" id="MobiDB-lite"/>
    </source>
</evidence>
<name>A0ABR0TRC1_AURPU</name>
<organism evidence="2 3">
    <name type="scientific">Aureobasidium pullulans</name>
    <name type="common">Black yeast</name>
    <name type="synonym">Pullularia pullulans</name>
    <dbReference type="NCBI Taxonomy" id="5580"/>
    <lineage>
        <taxon>Eukaryota</taxon>
        <taxon>Fungi</taxon>
        <taxon>Dikarya</taxon>
        <taxon>Ascomycota</taxon>
        <taxon>Pezizomycotina</taxon>
        <taxon>Dothideomycetes</taxon>
        <taxon>Dothideomycetidae</taxon>
        <taxon>Dothideales</taxon>
        <taxon>Saccotheciaceae</taxon>
        <taxon>Aureobasidium</taxon>
    </lineage>
</organism>
<evidence type="ECO:0000313" key="2">
    <source>
        <dbReference type="EMBL" id="KAK6007003.1"/>
    </source>
</evidence>
<sequence>MSGNPSSTFYPPGAVPISCPVMAPTGAPPGAPRPSALSSGASHINLLHALTAQGPPTVQRPLFSPARRALLPAGYPAPIFVDPTMARIKHMTETFHAAATNDQTFYNLYCNVCNAQDRQIMYPDLVFFLRLELQIGWIDLLERQNEVGDTAHLITERRNLIEWLVRNDKTIKQRAGHYLTSQLAKFAPLNFDPSQVRPLAKLLDHLYVLENDLFFRPKEIPAPTRYEYRVRVVTSLDYEVGEAKIVENINIWKMIGWVEMQRILSARSQNIQPAQFGQNYGWQISTYHGHWVYWASESDIPEGHSRELSSDVHLMEMKGLLEQGQKIYIMHSKQVQIGENLDLADALGLELDRPGQSCIPLPPGYTSEIMGEYPNKMAFSLLSGGLAGGGPAPSMEHRKGKGSALAHRHQVCLRKQKQKDRKARAFEIRSKKA</sequence>
<evidence type="ECO:0000313" key="3">
    <source>
        <dbReference type="Proteomes" id="UP001341245"/>
    </source>
</evidence>
<gene>
    <name evidence="2" type="ORF">QM012_006011</name>
</gene>
<dbReference type="Proteomes" id="UP001341245">
    <property type="component" value="Unassembled WGS sequence"/>
</dbReference>
<reference evidence="2 3" key="1">
    <citation type="submission" date="2023-11" db="EMBL/GenBank/DDBJ databases">
        <title>Draft genome sequence and annotation of the polyextremotolerant black yeast-like fungus Aureobasidium pullulans NRRL 62042.</title>
        <authorList>
            <person name="Dielentheis-Frenken M.R.E."/>
            <person name="Wibberg D."/>
            <person name="Blank L.M."/>
            <person name="Tiso T."/>
        </authorList>
    </citation>
    <scope>NUCLEOTIDE SEQUENCE [LARGE SCALE GENOMIC DNA]</scope>
    <source>
        <strain evidence="2 3">NRRL 62042</strain>
    </source>
</reference>
<protein>
    <submittedName>
        <fullName evidence="2">Uncharacterized protein</fullName>
    </submittedName>
</protein>
<dbReference type="EMBL" id="JASGXD010000003">
    <property type="protein sequence ID" value="KAK6007003.1"/>
    <property type="molecule type" value="Genomic_DNA"/>
</dbReference>
<accession>A0ABR0TRC1</accession>
<feature type="region of interest" description="Disordered" evidence="1">
    <location>
        <begin position="414"/>
        <end position="433"/>
    </location>
</feature>
<feature type="compositionally biased region" description="Basic and acidic residues" evidence="1">
    <location>
        <begin position="423"/>
        <end position="433"/>
    </location>
</feature>